<feature type="region of interest" description="Disordered" evidence="2">
    <location>
        <begin position="427"/>
        <end position="469"/>
    </location>
</feature>
<dbReference type="InterPro" id="IPR050951">
    <property type="entry name" value="Retrovirus_Pol_polyprotein"/>
</dbReference>
<evidence type="ECO:0000256" key="1">
    <source>
        <dbReference type="ARBA" id="ARBA00023268"/>
    </source>
</evidence>
<proteinExistence type="predicted"/>
<dbReference type="SUPFAM" id="SSF56672">
    <property type="entry name" value="DNA/RNA polymerases"/>
    <property type="match status" value="1"/>
</dbReference>
<keyword evidence="1" id="KW-0511">Multifunctional enzyme</keyword>
<keyword evidence="4" id="KW-0808">Transferase</keyword>
<protein>
    <submittedName>
        <fullName evidence="4">Putative reverse transcriptase domain-containing protein</fullName>
    </submittedName>
</protein>
<evidence type="ECO:0000313" key="4">
    <source>
        <dbReference type="EMBL" id="GEZ01744.1"/>
    </source>
</evidence>
<dbReference type="CDD" id="cd09274">
    <property type="entry name" value="RNase_HI_RT_Ty3"/>
    <property type="match status" value="1"/>
</dbReference>
<feature type="region of interest" description="Disordered" evidence="2">
    <location>
        <begin position="717"/>
        <end position="737"/>
    </location>
</feature>
<dbReference type="GO" id="GO:0003964">
    <property type="term" value="F:RNA-directed DNA polymerase activity"/>
    <property type="evidence" value="ECO:0007669"/>
    <property type="project" value="UniProtKB-KW"/>
</dbReference>
<dbReference type="Pfam" id="PF17919">
    <property type="entry name" value="RT_RNaseH_2"/>
    <property type="match status" value="1"/>
</dbReference>
<gene>
    <name evidence="4" type="ORF">Tci_473717</name>
</gene>
<dbReference type="FunFam" id="3.10.20.370:FF:000001">
    <property type="entry name" value="Retrovirus-related Pol polyprotein from transposon 17.6-like protein"/>
    <property type="match status" value="1"/>
</dbReference>
<comment type="caution">
    <text evidence="4">The sequence shown here is derived from an EMBL/GenBank/DDBJ whole genome shotgun (WGS) entry which is preliminary data.</text>
</comment>
<dbReference type="Gene3D" id="3.10.10.10">
    <property type="entry name" value="HIV Type 1 Reverse Transcriptase, subunit A, domain 1"/>
    <property type="match status" value="1"/>
</dbReference>
<dbReference type="AlphaFoldDB" id="A0A699HZ76"/>
<feature type="compositionally biased region" description="Low complexity" evidence="2">
    <location>
        <begin position="427"/>
        <end position="448"/>
    </location>
</feature>
<keyword evidence="4" id="KW-0695">RNA-directed DNA polymerase</keyword>
<dbReference type="InterPro" id="IPR043128">
    <property type="entry name" value="Rev_trsase/Diguanyl_cyclase"/>
</dbReference>
<feature type="domain" description="Reverse transcriptase/retrotransposon-derived protein RNase H-like" evidence="3">
    <location>
        <begin position="848"/>
        <end position="941"/>
    </location>
</feature>
<feature type="compositionally biased region" description="Low complexity" evidence="2">
    <location>
        <begin position="457"/>
        <end position="466"/>
    </location>
</feature>
<evidence type="ECO:0000259" key="3">
    <source>
        <dbReference type="Pfam" id="PF17919"/>
    </source>
</evidence>
<organism evidence="4">
    <name type="scientific">Tanacetum cinerariifolium</name>
    <name type="common">Dalmatian daisy</name>
    <name type="synonym">Chrysanthemum cinerariifolium</name>
    <dbReference type="NCBI Taxonomy" id="118510"/>
    <lineage>
        <taxon>Eukaryota</taxon>
        <taxon>Viridiplantae</taxon>
        <taxon>Streptophyta</taxon>
        <taxon>Embryophyta</taxon>
        <taxon>Tracheophyta</taxon>
        <taxon>Spermatophyta</taxon>
        <taxon>Magnoliopsida</taxon>
        <taxon>eudicotyledons</taxon>
        <taxon>Gunneridae</taxon>
        <taxon>Pentapetalae</taxon>
        <taxon>asterids</taxon>
        <taxon>campanulids</taxon>
        <taxon>Asterales</taxon>
        <taxon>Asteraceae</taxon>
        <taxon>Asteroideae</taxon>
        <taxon>Anthemideae</taxon>
        <taxon>Anthemidinae</taxon>
        <taxon>Tanacetum</taxon>
    </lineage>
</organism>
<evidence type="ECO:0000256" key="2">
    <source>
        <dbReference type="SAM" id="MobiDB-lite"/>
    </source>
</evidence>
<accession>A0A699HZ76</accession>
<dbReference type="EMBL" id="BKCJ010232374">
    <property type="protein sequence ID" value="GEZ01744.1"/>
    <property type="molecule type" value="Genomic_DNA"/>
</dbReference>
<sequence>MAALVISISSDVSVESVGSSFSGVILIGSIFVEVLVAMEVGAAVVASPAWVLELDTHSSSEANPSEKSDTEIPKRHVSPTTFTLEITTTPILPASPAIVAPSSKFPLTPDTTDADSSTPRGFVHPPLARTPRCSEAHLCWRSAPLSTMYPPMTSESSAEDSSFESSAGPSCKRCRSSAATITSSIHSTRALVPSCADLLPPRKRFRDSISLEDSVEEDIDTYVLEDIVTDATAIEVTVHRDVNAGIDAGIGMEVNVRIDVEEEVEDEVESSDRGTIEVRVDMDVGIDIPDGMLMPDDVECLEQVEEGLQDIYDHVIEIPLQRIKDIETTQRQLEAGQLITSGERAGLSDRTRSLEWENLKVQVLLSIERDRVDSLRRHMTLSQKEFCQSMTITCSSMTPEAIEELVNRLMKEALAAYEAHAANAFEAKNQSQNGNDGDNGNSGNENGKNGNGGNGNGRNENPNENGRGTEGVVGLTRWFKKMETVFHINNCLEKYQVKMVPEEEDRIERYVGRLPDNIQGNLMSAEPTRLHDTIRLANSLMDQKFKGYAVKNDKNKKRLEVNLRDNRGQKPPFKRPKVGGQSVAKAYTAGNNERRPYNGPLPLCNLCKLHHEGPCIVRSDFPKLKDQNHGNKAGNKNGVGEARGKTYVLGGGNANPDSNVVKDVSYAVELVDGGLSETNTVLRDCTLANHHAVIVCDEKIVRIPYKDEVLIVQGDRDGKGEKKKETEDKSEEKRLEDVPTVQDFPELQGSSVYSKIDLRSGYHQLIVRDEDVPKIAFKTRYGHYEFQVMPFGLTNAPSEEEHAKHLKLILELLKKEELYAKFLKCDFWLSRIAKPMTKLTQKNVKFDWSEKAEAAFQLLKQKLCSAPILALPKGSENFMVYCDASRKGLGAVLMQKEKVIAYASHQLKIHEKNYTTHDLELEAVVFALKMWRHYLYGTKYVVFTDHKSLQYILDQKELNM</sequence>
<dbReference type="PANTHER" id="PTHR37984:SF5">
    <property type="entry name" value="PROTEIN NYNRIN-LIKE"/>
    <property type="match status" value="1"/>
</dbReference>
<feature type="region of interest" description="Disordered" evidence="2">
    <location>
        <begin position="151"/>
        <end position="170"/>
    </location>
</feature>
<dbReference type="InterPro" id="IPR041577">
    <property type="entry name" value="RT_RNaseH_2"/>
</dbReference>
<dbReference type="InterPro" id="IPR043502">
    <property type="entry name" value="DNA/RNA_pol_sf"/>
</dbReference>
<dbReference type="PANTHER" id="PTHR37984">
    <property type="entry name" value="PROTEIN CBG26694"/>
    <property type="match status" value="1"/>
</dbReference>
<name>A0A699HZ76_TANCI</name>
<feature type="region of interest" description="Disordered" evidence="2">
    <location>
        <begin position="108"/>
        <end position="127"/>
    </location>
</feature>
<keyword evidence="4" id="KW-0548">Nucleotidyltransferase</keyword>
<reference evidence="4" key="1">
    <citation type="journal article" date="2019" name="Sci. Rep.">
        <title>Draft genome of Tanacetum cinerariifolium, the natural source of mosquito coil.</title>
        <authorList>
            <person name="Yamashiro T."/>
            <person name="Shiraishi A."/>
            <person name="Satake H."/>
            <person name="Nakayama K."/>
        </authorList>
    </citation>
    <scope>NUCLEOTIDE SEQUENCE</scope>
</reference>
<dbReference type="Gene3D" id="3.30.70.270">
    <property type="match status" value="2"/>
</dbReference>
<feature type="compositionally biased region" description="Low complexity" evidence="2">
    <location>
        <begin position="108"/>
        <end position="119"/>
    </location>
</feature>